<comment type="caution">
    <text evidence="1">The sequence shown here is derived from an EMBL/GenBank/DDBJ whole genome shotgun (WGS) entry which is preliminary data.</text>
</comment>
<dbReference type="InterPro" id="IPR027417">
    <property type="entry name" value="P-loop_NTPase"/>
</dbReference>
<organism evidence="1 2">
    <name type="scientific">Alistipes indistinctus YIT 12060</name>
    <dbReference type="NCBI Taxonomy" id="742725"/>
    <lineage>
        <taxon>Bacteria</taxon>
        <taxon>Pseudomonadati</taxon>
        <taxon>Bacteroidota</taxon>
        <taxon>Bacteroidia</taxon>
        <taxon>Bacteroidales</taxon>
        <taxon>Rikenellaceae</taxon>
        <taxon>Alistipes</taxon>
    </lineage>
</organism>
<dbReference type="GeneID" id="92814896"/>
<dbReference type="Gene3D" id="3.40.50.300">
    <property type="entry name" value="P-loop containing nucleotide triphosphate hydrolases"/>
    <property type="match status" value="1"/>
</dbReference>
<reference evidence="1 2" key="1">
    <citation type="submission" date="2011-08" db="EMBL/GenBank/DDBJ databases">
        <title>The Genome Sequence of Alistipes indistinctus YIT 12060.</title>
        <authorList>
            <consortium name="The Broad Institute Genome Sequencing Platform"/>
            <person name="Earl A."/>
            <person name="Ward D."/>
            <person name="Feldgarden M."/>
            <person name="Gevers D."/>
            <person name="Morotomi M."/>
            <person name="Young S.K."/>
            <person name="Zeng Q."/>
            <person name="Gargeya S."/>
            <person name="Fitzgerald M."/>
            <person name="Haas B."/>
            <person name="Abouelleil A."/>
            <person name="Alvarado L."/>
            <person name="Arachchi H.M."/>
            <person name="Berlin A."/>
            <person name="Brown A."/>
            <person name="Chapman S.B."/>
            <person name="Chen Z."/>
            <person name="Dunbar C."/>
            <person name="Freedman E."/>
            <person name="Gearin G."/>
            <person name="Gellesch M."/>
            <person name="Goldberg J."/>
            <person name="Griggs A."/>
            <person name="Gujja S."/>
            <person name="Heiman D."/>
            <person name="Howarth C."/>
            <person name="Larson L."/>
            <person name="Lui A."/>
            <person name="MacDonald P.J.P."/>
            <person name="Montmayeur A."/>
            <person name="Murphy C."/>
            <person name="Neiman D."/>
            <person name="Pearson M."/>
            <person name="Priest M."/>
            <person name="Roberts A."/>
            <person name="Saif S."/>
            <person name="Shea T."/>
            <person name="Shenoy N."/>
            <person name="Sisk P."/>
            <person name="Stolte C."/>
            <person name="Sykes S."/>
            <person name="Wortman J."/>
            <person name="Nusbaum C."/>
            <person name="Birren B."/>
        </authorList>
    </citation>
    <scope>NUCLEOTIDE SEQUENCE [LARGE SCALE GENOMIC DNA]</scope>
    <source>
        <strain evidence="1 2">YIT 12060</strain>
    </source>
</reference>
<keyword evidence="2" id="KW-1185">Reference proteome</keyword>
<name>G5H8Z5_9BACT</name>
<proteinExistence type="predicted"/>
<dbReference type="AlphaFoldDB" id="G5H8Z5"/>
<sequence length="233" mass="26466">MENISQHASQDLISIDGIIKSLQIQREEKYRAAIRKRIVLDYSPADFTRLMKAFAELVMSERGEYSEFTIDRSNEPVILELYKYSTMDKSFSGNLFLGVALIGSYGCGKSLIMDAYSRLVNQFVQSKGLQVCPVLFKTSMELYNLAKSGITSQMLHTPLVIDEIGREPKVAKDYGNESTPMIDLLFERHRKGTITHATGNFTLESLSEMYGKMLGDRLKQMFNFIKLNGSSRR</sequence>
<protein>
    <submittedName>
        <fullName evidence="1">Uncharacterized protein</fullName>
    </submittedName>
</protein>
<dbReference type="OrthoDB" id="835620at2"/>
<dbReference type="eggNOG" id="COG1484">
    <property type="taxonomic scope" value="Bacteria"/>
</dbReference>
<dbReference type="HOGENOM" id="CLU_1243293_0_0_10"/>
<evidence type="ECO:0000313" key="1">
    <source>
        <dbReference type="EMBL" id="EHB92032.1"/>
    </source>
</evidence>
<accession>G5H8Z5</accession>
<dbReference type="STRING" id="742725.HMPREF9450_02081"/>
<dbReference type="Proteomes" id="UP000006008">
    <property type="component" value="Unassembled WGS sequence"/>
</dbReference>
<dbReference type="EMBL" id="ADLD01000013">
    <property type="protein sequence ID" value="EHB92032.1"/>
    <property type="molecule type" value="Genomic_DNA"/>
</dbReference>
<dbReference type="RefSeq" id="WP_009134887.1">
    <property type="nucleotide sequence ID" value="NZ_CP102250.1"/>
</dbReference>
<gene>
    <name evidence="1" type="ORF">HMPREF9450_02081</name>
</gene>
<evidence type="ECO:0000313" key="2">
    <source>
        <dbReference type="Proteomes" id="UP000006008"/>
    </source>
</evidence>